<keyword evidence="4" id="KW-1185">Reference proteome</keyword>
<dbReference type="EMBL" id="JAGIKT010000014">
    <property type="protein sequence ID" value="MBP0111055.1"/>
    <property type="molecule type" value="Genomic_DNA"/>
</dbReference>
<dbReference type="InterPro" id="IPR011010">
    <property type="entry name" value="DNA_brk_join_enz"/>
</dbReference>
<dbReference type="RefSeq" id="WP_209294793.1">
    <property type="nucleotide sequence ID" value="NZ_JAGIKT010000014.1"/>
</dbReference>
<dbReference type="Proteomes" id="UP000669317">
    <property type="component" value="Unassembled WGS sequence"/>
</dbReference>
<dbReference type="InterPro" id="IPR013762">
    <property type="entry name" value="Integrase-like_cat_sf"/>
</dbReference>
<name>A0ABS3ZSE9_9BRAD</name>
<sequence>MVNPFAKMGLRSSDRETPTASYDELIAFRAKAVELGLSSLATAALIGWEWLQRETDIFATFDVSHYRPKDRPDMVRIIDEKTGAESWVPLFDDADAALYPELMAELDAIKRERIGGLMLVRDWGKRGPWPTWPKPDMPDFTHMSRKVKEIIRATGLRDELSFTSFRHGGLTETGDAELNDREILAQSRHTTVKVLPRYLKRTTKQIATGTKKRRATRTKDGLLSE</sequence>
<accession>A0ABS3ZSE9</accession>
<keyword evidence="1" id="KW-0233">DNA recombination</keyword>
<feature type="region of interest" description="Disordered" evidence="2">
    <location>
        <begin position="205"/>
        <end position="225"/>
    </location>
</feature>
<dbReference type="SUPFAM" id="SSF56349">
    <property type="entry name" value="DNA breaking-rejoining enzymes"/>
    <property type="match status" value="1"/>
</dbReference>
<evidence type="ECO:0000313" key="4">
    <source>
        <dbReference type="Proteomes" id="UP000669317"/>
    </source>
</evidence>
<reference evidence="3 4" key="1">
    <citation type="submission" date="2021-03" db="EMBL/GenBank/DDBJ databases">
        <title>Genome Sequence of Bradyrhizobium vignae strain ISRA400.</title>
        <authorList>
            <person name="Tisa L.S."/>
            <person name="Svistoonoff S."/>
            <person name="Hocher V."/>
            <person name="Fall S."/>
            <person name="Zaiya A."/>
            <person name="Naing D."/>
            <person name="Niang N."/>
            <person name="Diouf A."/>
            <person name="Dasylva M.C."/>
            <person name="Toure O."/>
            <person name="Gueye M."/>
            <person name="Gully D."/>
            <person name="Tisseyre P."/>
            <person name="Simpson S."/>
            <person name="Morris K."/>
            <person name="Thomas W.K."/>
        </authorList>
    </citation>
    <scope>NUCLEOTIDE SEQUENCE [LARGE SCALE GENOMIC DNA]</scope>
    <source>
        <strain evidence="3 4">ISRA400</strain>
    </source>
</reference>
<evidence type="ECO:0000256" key="1">
    <source>
        <dbReference type="ARBA" id="ARBA00023172"/>
    </source>
</evidence>
<protein>
    <recommendedName>
        <fullName evidence="5">Tyr recombinase domain-containing protein</fullName>
    </recommendedName>
</protein>
<evidence type="ECO:0000313" key="3">
    <source>
        <dbReference type="EMBL" id="MBP0111055.1"/>
    </source>
</evidence>
<evidence type="ECO:0008006" key="5">
    <source>
        <dbReference type="Google" id="ProtNLM"/>
    </source>
</evidence>
<proteinExistence type="predicted"/>
<comment type="caution">
    <text evidence="3">The sequence shown here is derived from an EMBL/GenBank/DDBJ whole genome shotgun (WGS) entry which is preliminary data.</text>
</comment>
<gene>
    <name evidence="3" type="ORF">JWS04_08115</name>
</gene>
<dbReference type="Gene3D" id="1.10.443.10">
    <property type="entry name" value="Intergrase catalytic core"/>
    <property type="match status" value="1"/>
</dbReference>
<organism evidence="3 4">
    <name type="scientific">Bradyrhizobium vignae</name>
    <dbReference type="NCBI Taxonomy" id="1549949"/>
    <lineage>
        <taxon>Bacteria</taxon>
        <taxon>Pseudomonadati</taxon>
        <taxon>Pseudomonadota</taxon>
        <taxon>Alphaproteobacteria</taxon>
        <taxon>Hyphomicrobiales</taxon>
        <taxon>Nitrobacteraceae</taxon>
        <taxon>Bradyrhizobium</taxon>
    </lineage>
</organism>
<evidence type="ECO:0000256" key="2">
    <source>
        <dbReference type="SAM" id="MobiDB-lite"/>
    </source>
</evidence>